<sequence length="849" mass="94568">MTSNNGDADRSVDEMPSHAPEQLPDALSVDGGAPGSGGERGDASTHSDQADDAPQPKLDVPDEVPPHEDAPAQTNSPPDSPANPGPPISGVDSSAIHDPAAIAAAFASVSQQLVTQQVISADTAKSIFQGELNLERSDAAAAVEVDPTLPGDVPPARFGVRQDPSSFVVGIPATHADLLSGHFMRDGVHPELLLPRSADSVATVPEFRELLEGMDARRELASLLQHYPVEQLARRTFMMSTFLKRTLNQLREAKRQLASNGSRDGSKLLEKLTEVSALKTGFALLNRHWKDAFLTSKRQLDQEIANHARDFKRAAQNHEREEEVLRSRLAAITQERDDMFAFARVLERRLKAGSINVPKVMNFLNQHQTQVVGNWPRLKALLEHIKDHQVPQDNWTTQIMVTAIDDYSAQPGPFVTLDEDDLGEEKKEEDGSGSGSGSKNAPLDFTQDPTPPATPQTPPSKRNKTTSASSRKLQLRPDPYTPSDKDALDPRTSLARTAEEARAPLADHAMIWNKQRTDLQLVMRSGLDYLDAFELMSGDHLVHPRIPVRELTLMLARMMYWGRLNHTPRAKYVPSWCFKKAESYLENLDGAPARWPALKKLRLDDSAEVMEALFSGVGESEDDEDRDVTFKSSVEFKPQAPRTTPPREAKRRRGSVSSVSSSSAPAGTDPPSEPPAKRHRPAQDRRRSVLARKEYSELVPDELALVETPGRGVMSWRQYGILLKFAPGTANAIELTTGFPDYAPNLAKVTELEAVRTRWDPASFKVLWDLAPWDDMFNQRVKFLILHQLDHLNAQAKSSLVDIVEFMWKHRRAFWLIGHWFFIDHRLDDYSAELHADRKKECDTAKKNY</sequence>
<keyword evidence="1" id="KW-0175">Coiled coil</keyword>
<evidence type="ECO:0000313" key="3">
    <source>
        <dbReference type="EMBL" id="KAE8980549.1"/>
    </source>
</evidence>
<dbReference type="Proteomes" id="UP000435112">
    <property type="component" value="Unassembled WGS sequence"/>
</dbReference>
<dbReference type="Proteomes" id="UP000429607">
    <property type="component" value="Unassembled WGS sequence"/>
</dbReference>
<feature type="compositionally biased region" description="Basic and acidic residues" evidence="2">
    <location>
        <begin position="7"/>
        <end position="16"/>
    </location>
</feature>
<feature type="region of interest" description="Disordered" evidence="2">
    <location>
        <begin position="615"/>
        <end position="691"/>
    </location>
</feature>
<evidence type="ECO:0000256" key="1">
    <source>
        <dbReference type="SAM" id="Coils"/>
    </source>
</evidence>
<evidence type="ECO:0000313" key="4">
    <source>
        <dbReference type="EMBL" id="KAE8997297.1"/>
    </source>
</evidence>
<evidence type="ECO:0000313" key="5">
    <source>
        <dbReference type="Proteomes" id="UP000429607"/>
    </source>
</evidence>
<gene>
    <name evidence="4" type="ORF">PR001_g19625</name>
    <name evidence="3" type="ORF">PR002_g24089</name>
</gene>
<feature type="compositionally biased region" description="Basic and acidic residues" evidence="2">
    <location>
        <begin position="39"/>
        <end position="49"/>
    </location>
</feature>
<feature type="region of interest" description="Disordered" evidence="2">
    <location>
        <begin position="1"/>
        <end position="94"/>
    </location>
</feature>
<evidence type="ECO:0000313" key="6">
    <source>
        <dbReference type="Proteomes" id="UP000435112"/>
    </source>
</evidence>
<comment type="caution">
    <text evidence="4">The sequence shown here is derived from an EMBL/GenBank/DDBJ whole genome shotgun (WGS) entry which is preliminary data.</text>
</comment>
<dbReference type="AlphaFoldDB" id="A0A6A3JVK9"/>
<name>A0A6A3JVK9_9STRA</name>
<dbReference type="EMBL" id="QXFV01001845">
    <property type="protein sequence ID" value="KAE8997297.1"/>
    <property type="molecule type" value="Genomic_DNA"/>
</dbReference>
<feature type="compositionally biased region" description="Basic and acidic residues" evidence="2">
    <location>
        <begin position="681"/>
        <end position="691"/>
    </location>
</feature>
<reference evidence="5 6" key="1">
    <citation type="submission" date="2018-09" db="EMBL/GenBank/DDBJ databases">
        <title>Genomic investigation of the strawberry pathogen Phytophthora fragariae indicates pathogenicity is determined by transcriptional variation in three key races.</title>
        <authorList>
            <person name="Adams T.M."/>
            <person name="Armitage A.D."/>
            <person name="Sobczyk M.K."/>
            <person name="Bates H.J."/>
            <person name="Dunwell J.M."/>
            <person name="Nellist C.F."/>
            <person name="Harrison R.J."/>
        </authorList>
    </citation>
    <scope>NUCLEOTIDE SEQUENCE [LARGE SCALE GENOMIC DNA]</scope>
    <source>
        <strain evidence="4 5">SCRP249</strain>
        <strain evidence="3 6">SCRP324</strain>
    </source>
</reference>
<feature type="coiled-coil region" evidence="1">
    <location>
        <begin position="297"/>
        <end position="335"/>
    </location>
</feature>
<feature type="compositionally biased region" description="Pro residues" evidence="2">
    <location>
        <begin position="78"/>
        <end position="87"/>
    </location>
</feature>
<evidence type="ECO:0000256" key="2">
    <source>
        <dbReference type="SAM" id="MobiDB-lite"/>
    </source>
</evidence>
<dbReference type="OrthoDB" id="121589at2759"/>
<organism evidence="4 5">
    <name type="scientific">Phytophthora rubi</name>
    <dbReference type="NCBI Taxonomy" id="129364"/>
    <lineage>
        <taxon>Eukaryota</taxon>
        <taxon>Sar</taxon>
        <taxon>Stramenopiles</taxon>
        <taxon>Oomycota</taxon>
        <taxon>Peronosporomycetes</taxon>
        <taxon>Peronosporales</taxon>
        <taxon>Peronosporaceae</taxon>
        <taxon>Phytophthora</taxon>
    </lineage>
</organism>
<accession>A0A6A3JVK9</accession>
<proteinExistence type="predicted"/>
<feature type="region of interest" description="Disordered" evidence="2">
    <location>
        <begin position="409"/>
        <end position="490"/>
    </location>
</feature>
<feature type="compositionally biased region" description="Pro residues" evidence="2">
    <location>
        <begin position="449"/>
        <end position="458"/>
    </location>
</feature>
<protein>
    <submittedName>
        <fullName evidence="4">Uncharacterized protein</fullName>
    </submittedName>
</protein>
<dbReference type="EMBL" id="QXFU01002881">
    <property type="protein sequence ID" value="KAE8980549.1"/>
    <property type="molecule type" value="Genomic_DNA"/>
</dbReference>